<dbReference type="HAMAP" id="MF_00827">
    <property type="entry name" value="UPF0386"/>
    <property type="match status" value="1"/>
</dbReference>
<dbReference type="EMBL" id="JBEPTF010000003">
    <property type="protein sequence ID" value="MET4684660.1"/>
    <property type="molecule type" value="Genomic_DNA"/>
</dbReference>
<evidence type="ECO:0000256" key="1">
    <source>
        <dbReference type="HAMAP-Rule" id="MF_00827"/>
    </source>
</evidence>
<dbReference type="RefSeq" id="WP_354089612.1">
    <property type="nucleotide sequence ID" value="NZ_JBEPTF010000003.1"/>
</dbReference>
<evidence type="ECO:0000313" key="3">
    <source>
        <dbReference type="Proteomes" id="UP001549313"/>
    </source>
</evidence>
<protein>
    <recommendedName>
        <fullName evidence="1">UPF0386 protein ABIE19_002597</fullName>
    </recommendedName>
</protein>
<name>A0ABV2RF90_9CAUL</name>
<comment type="similarity">
    <text evidence="1">Belongs to the UPF0386 family.</text>
</comment>
<reference evidence="2 3" key="1">
    <citation type="submission" date="2024-06" db="EMBL/GenBank/DDBJ databases">
        <title>Sorghum-associated microbial communities from plants grown in Nebraska, USA.</title>
        <authorList>
            <person name="Schachtman D."/>
        </authorList>
    </citation>
    <scope>NUCLEOTIDE SEQUENCE [LARGE SCALE GENOMIC DNA]</scope>
    <source>
        <strain evidence="2 3">2814</strain>
    </source>
</reference>
<accession>A0ABV2RF90</accession>
<gene>
    <name evidence="2" type="ORF">ABIE19_002597</name>
</gene>
<dbReference type="Proteomes" id="UP001549313">
    <property type="component" value="Unassembled WGS sequence"/>
</dbReference>
<proteinExistence type="inferred from homology"/>
<evidence type="ECO:0000313" key="2">
    <source>
        <dbReference type="EMBL" id="MET4684660.1"/>
    </source>
</evidence>
<dbReference type="NCBIfam" id="NF010240">
    <property type="entry name" value="PRK13687.1"/>
    <property type="match status" value="1"/>
</dbReference>
<keyword evidence="3" id="KW-1185">Reference proteome</keyword>
<dbReference type="InterPro" id="IPR018654">
    <property type="entry name" value="YjhX_toxin"/>
</dbReference>
<sequence length="91" mass="10282">MNISRAEQRTLHALAQGGRILLERDEQGRILAARCFTREGWVLDGCDLAQWRSLKRKGVIISRGGGPYVVNREGLTRMRSQLDNRVSGRGF</sequence>
<dbReference type="Pfam" id="PF09857">
    <property type="entry name" value="YjhX_toxin"/>
    <property type="match status" value="1"/>
</dbReference>
<comment type="caution">
    <text evidence="2">The sequence shown here is derived from an EMBL/GenBank/DDBJ whole genome shotgun (WGS) entry which is preliminary data.</text>
</comment>
<organism evidence="2 3">
    <name type="scientific">Brevundimonas faecalis</name>
    <dbReference type="NCBI Taxonomy" id="947378"/>
    <lineage>
        <taxon>Bacteria</taxon>
        <taxon>Pseudomonadati</taxon>
        <taxon>Pseudomonadota</taxon>
        <taxon>Alphaproteobacteria</taxon>
        <taxon>Caulobacterales</taxon>
        <taxon>Caulobacteraceae</taxon>
        <taxon>Brevundimonas</taxon>
    </lineage>
</organism>